<dbReference type="Proteomes" id="UP001106592">
    <property type="component" value="Unassembled WGS sequence"/>
</dbReference>
<dbReference type="InterPro" id="IPR052534">
    <property type="entry name" value="Extracell_DNA_Util/SecSys_Comp"/>
</dbReference>
<evidence type="ECO:0000256" key="1">
    <source>
        <dbReference type="SAM" id="Phobius"/>
    </source>
</evidence>
<accession>A0A9Q2XLC1</accession>
<reference evidence="2" key="2">
    <citation type="journal article" date="2023" name="Plant Pathol.">
        <title>Dismantling and reorganizing Pseudomonas marginalis sensu#lato.</title>
        <authorList>
            <person name="Sawada H."/>
            <person name="Fujikawa T."/>
            <person name="Satou M."/>
        </authorList>
    </citation>
    <scope>NUCLEOTIDE SEQUENCE</scope>
    <source>
        <strain evidence="2">MAFF 301350</strain>
    </source>
</reference>
<keyword evidence="1" id="KW-0812">Transmembrane</keyword>
<dbReference type="PANTHER" id="PTHR40278:SF2">
    <property type="entry name" value="TYPE IV PILUS INNER MEMBRANE COMPONENT PILN"/>
    <property type="match status" value="1"/>
</dbReference>
<dbReference type="RefSeq" id="WP_217977126.1">
    <property type="nucleotide sequence ID" value="NZ_JAHTBI010000072.1"/>
</dbReference>
<reference evidence="2" key="1">
    <citation type="journal article" date="2022" name="Int. J. Syst. Evol. Microbiol.">
        <title>Pseudomonas aegrilactucae sp. nov. and Pseudomonas morbosilactucae sp. nov., pathogens causing bacterial rot of lettuce in Japan.</title>
        <authorList>
            <person name="Sawada H."/>
            <person name="Fujikawa T."/>
            <person name="Satou M."/>
        </authorList>
    </citation>
    <scope>NUCLEOTIDE SEQUENCE</scope>
    <source>
        <strain evidence="2">MAFF 301350</strain>
    </source>
</reference>
<sequence>MRHGLNLLPWREWRRQRGVRQLQGLLLATLLLAIVGLVLLDRQASRRLALQGLANAQVSDAIARLQAPVAQVNGLAAQGDALLQRAQVLEALQHAASPGAQVLGLLARRVPPGVQLTALALEGNALRLEGVAQGRASVTRLMSNLGQSPGLADIRLQEVKATATGEVFQMSAQVRP</sequence>
<proteinExistence type="predicted"/>
<name>A0A9Q2XLC1_9PSED</name>
<dbReference type="GO" id="GO:0043683">
    <property type="term" value="P:type IV pilus assembly"/>
    <property type="evidence" value="ECO:0007669"/>
    <property type="project" value="TreeGrafter"/>
</dbReference>
<keyword evidence="1" id="KW-0472">Membrane</keyword>
<dbReference type="PANTHER" id="PTHR40278">
    <property type="entry name" value="DNA UTILIZATION PROTEIN HOFN"/>
    <property type="match status" value="1"/>
</dbReference>
<keyword evidence="3" id="KW-1185">Reference proteome</keyword>
<dbReference type="Pfam" id="PF05137">
    <property type="entry name" value="PilN"/>
    <property type="match status" value="1"/>
</dbReference>
<evidence type="ECO:0000313" key="3">
    <source>
        <dbReference type="Proteomes" id="UP001106592"/>
    </source>
</evidence>
<comment type="caution">
    <text evidence="2">The sequence shown here is derived from an EMBL/GenBank/DDBJ whole genome shotgun (WGS) entry which is preliminary data.</text>
</comment>
<gene>
    <name evidence="2" type="ORF">KUO17_19355</name>
</gene>
<dbReference type="EMBL" id="JAHTBI010000072">
    <property type="protein sequence ID" value="MBV6289156.1"/>
    <property type="molecule type" value="Genomic_DNA"/>
</dbReference>
<dbReference type="AlphaFoldDB" id="A0A9Q2XLC1"/>
<dbReference type="InterPro" id="IPR007813">
    <property type="entry name" value="PilN"/>
</dbReference>
<keyword evidence="1" id="KW-1133">Transmembrane helix</keyword>
<protein>
    <submittedName>
        <fullName evidence="2">PilN domain-containing protein</fullName>
    </submittedName>
</protein>
<feature type="transmembrane region" description="Helical" evidence="1">
    <location>
        <begin position="20"/>
        <end position="40"/>
    </location>
</feature>
<evidence type="ECO:0000313" key="2">
    <source>
        <dbReference type="EMBL" id="MBV6289156.1"/>
    </source>
</evidence>
<organism evidence="2 3">
    <name type="scientific">Pseudomonas aegrilactucae</name>
    <dbReference type="NCBI Taxonomy" id="2854028"/>
    <lineage>
        <taxon>Bacteria</taxon>
        <taxon>Pseudomonadati</taxon>
        <taxon>Pseudomonadota</taxon>
        <taxon>Gammaproteobacteria</taxon>
        <taxon>Pseudomonadales</taxon>
        <taxon>Pseudomonadaceae</taxon>
        <taxon>Pseudomonas</taxon>
    </lineage>
</organism>
<dbReference type="GO" id="GO:0043107">
    <property type="term" value="P:type IV pilus-dependent motility"/>
    <property type="evidence" value="ECO:0007669"/>
    <property type="project" value="TreeGrafter"/>
</dbReference>